<dbReference type="Proteomes" id="UP000054018">
    <property type="component" value="Unassembled WGS sequence"/>
</dbReference>
<reference evidence="3 4" key="1">
    <citation type="submission" date="2014-04" db="EMBL/GenBank/DDBJ databases">
        <authorList>
            <consortium name="DOE Joint Genome Institute"/>
            <person name="Kuo A."/>
            <person name="Kohler A."/>
            <person name="Costa M.D."/>
            <person name="Nagy L.G."/>
            <person name="Floudas D."/>
            <person name="Copeland A."/>
            <person name="Barry K.W."/>
            <person name="Cichocki N."/>
            <person name="Veneault-Fourrey C."/>
            <person name="LaButti K."/>
            <person name="Lindquist E.A."/>
            <person name="Lipzen A."/>
            <person name="Lundell T."/>
            <person name="Morin E."/>
            <person name="Murat C."/>
            <person name="Sun H."/>
            <person name="Tunlid A."/>
            <person name="Henrissat B."/>
            <person name="Grigoriev I.V."/>
            <person name="Hibbett D.S."/>
            <person name="Martin F."/>
            <person name="Nordberg H.P."/>
            <person name="Cantor M.N."/>
            <person name="Hua S.X."/>
        </authorList>
    </citation>
    <scope>NUCLEOTIDE SEQUENCE [LARGE SCALE GENOMIC DNA]</scope>
    <source>
        <strain evidence="3 4">441</strain>
    </source>
</reference>
<sequence length="659" mass="71938">MAPPVTSQTPTRPHREGATTLIKSTVARMSNDRTSTLLAWCNDNGIIIDPRIQVADNDVEPSQASLVGSCFGVEENSSDFGPPCKRGLSIYSRDQYIPSPCTLVYIPKTAILSVRSSFLSSRIESVPYGHSAHLSLALALYGELLRGPKSRWYGYLQSLPRETVDIAVFWGNPVANSTSNKDFGDASHATCNVSEGDVCASCKQLRDGRNAMAWLQATEAVRELNDLWHEIHQYYVDVVVPTLRAVSSPSQAKSASPIPSEEPSAKVGLRFEGMEMSLSGFCHAYSLVSSRAFWVDAFHGLSMVPIADVFNHINENHVHMESNFDVCVECGSFLECKHDPDAEDKSGPESNEIDYLEMRTIRSVPPHSEVFNTYGSLSNATLLTRYGFMLLENEFDVVKLVCEPLLPSVNALLGAMELGSTTAPLIDEGHTAVGCRVAAGNHFIRNTAGRINFLDGMHYGSLNDMEPGTASIDDGIANGDNRSSMPDPSSGGEALGGQSAPEESLEKRQRDLDIVERFIRVFSCLARAWRADAAWDERDDGFVYNPGTARQITLKISDGGGELHLAHDLLVNADGKLTHLLWLFCIVVAVVSTLSTPNAGFLSLLGKVEAGNYTPSTFTASMKEIWTRESKGTTEAPHRPALTPSLRTYQLPILIMMPT</sequence>
<reference evidence="4" key="2">
    <citation type="submission" date="2015-01" db="EMBL/GenBank/DDBJ databases">
        <title>Evolutionary Origins and Diversification of the Mycorrhizal Mutualists.</title>
        <authorList>
            <consortium name="DOE Joint Genome Institute"/>
            <consortium name="Mycorrhizal Genomics Consortium"/>
            <person name="Kohler A."/>
            <person name="Kuo A."/>
            <person name="Nagy L.G."/>
            <person name="Floudas D."/>
            <person name="Copeland A."/>
            <person name="Barry K.W."/>
            <person name="Cichocki N."/>
            <person name="Veneault-Fourrey C."/>
            <person name="LaButti K."/>
            <person name="Lindquist E.A."/>
            <person name="Lipzen A."/>
            <person name="Lundell T."/>
            <person name="Morin E."/>
            <person name="Murat C."/>
            <person name="Riley R."/>
            <person name="Ohm R."/>
            <person name="Sun H."/>
            <person name="Tunlid A."/>
            <person name="Henrissat B."/>
            <person name="Grigoriev I.V."/>
            <person name="Hibbett D.S."/>
            <person name="Martin F."/>
        </authorList>
    </citation>
    <scope>NUCLEOTIDE SEQUENCE [LARGE SCALE GENOMIC DNA]</scope>
    <source>
        <strain evidence="4">441</strain>
    </source>
</reference>
<dbReference type="InterPro" id="IPR050600">
    <property type="entry name" value="SETD3_SETD6_MTase"/>
</dbReference>
<dbReference type="OrthoDB" id="441812at2759"/>
<gene>
    <name evidence="3" type="ORF">PISMIDRAFT_450219</name>
</gene>
<evidence type="ECO:0000313" key="3">
    <source>
        <dbReference type="EMBL" id="KIK23625.1"/>
    </source>
</evidence>
<dbReference type="PROSITE" id="PS50280">
    <property type="entry name" value="SET"/>
    <property type="match status" value="1"/>
</dbReference>
<dbReference type="Gene3D" id="3.90.1410.10">
    <property type="entry name" value="set domain protein methyltransferase, domain 1"/>
    <property type="match status" value="1"/>
</dbReference>
<dbReference type="STRING" id="765257.A0A0C9YFI1"/>
<accession>A0A0C9YFI1</accession>
<dbReference type="InterPro" id="IPR001214">
    <property type="entry name" value="SET_dom"/>
</dbReference>
<name>A0A0C9YFI1_9AGAM</name>
<dbReference type="InterPro" id="IPR046341">
    <property type="entry name" value="SET_dom_sf"/>
</dbReference>
<evidence type="ECO:0000256" key="1">
    <source>
        <dbReference type="SAM" id="MobiDB-lite"/>
    </source>
</evidence>
<dbReference type="GO" id="GO:0016279">
    <property type="term" value="F:protein-lysine N-methyltransferase activity"/>
    <property type="evidence" value="ECO:0007669"/>
    <property type="project" value="TreeGrafter"/>
</dbReference>
<dbReference type="CDD" id="cd10527">
    <property type="entry name" value="SET_LSMT"/>
    <property type="match status" value="1"/>
</dbReference>
<keyword evidence="4" id="KW-1185">Reference proteome</keyword>
<organism evidence="3 4">
    <name type="scientific">Pisolithus microcarpus 441</name>
    <dbReference type="NCBI Taxonomy" id="765257"/>
    <lineage>
        <taxon>Eukaryota</taxon>
        <taxon>Fungi</taxon>
        <taxon>Dikarya</taxon>
        <taxon>Basidiomycota</taxon>
        <taxon>Agaricomycotina</taxon>
        <taxon>Agaricomycetes</taxon>
        <taxon>Agaricomycetidae</taxon>
        <taxon>Boletales</taxon>
        <taxon>Sclerodermatineae</taxon>
        <taxon>Pisolithaceae</taxon>
        <taxon>Pisolithus</taxon>
    </lineage>
</organism>
<feature type="domain" description="SET" evidence="2">
    <location>
        <begin position="162"/>
        <end position="375"/>
    </location>
</feature>
<proteinExistence type="predicted"/>
<feature type="region of interest" description="Disordered" evidence="1">
    <location>
        <begin position="470"/>
        <end position="507"/>
    </location>
</feature>
<dbReference type="PANTHER" id="PTHR13271">
    <property type="entry name" value="UNCHARACTERIZED PUTATIVE METHYLTRANSFERASE"/>
    <property type="match status" value="1"/>
</dbReference>
<protein>
    <submittedName>
        <fullName evidence="3">Unplaced genomic scaffold scaffold_40, whole genome shotgun sequence</fullName>
    </submittedName>
</protein>
<evidence type="ECO:0000259" key="2">
    <source>
        <dbReference type="PROSITE" id="PS50280"/>
    </source>
</evidence>
<dbReference type="PANTHER" id="PTHR13271:SF34">
    <property type="entry name" value="N-LYSINE METHYLTRANSFERASE SETD6"/>
    <property type="match status" value="1"/>
</dbReference>
<dbReference type="GO" id="GO:0005634">
    <property type="term" value="C:nucleus"/>
    <property type="evidence" value="ECO:0007669"/>
    <property type="project" value="TreeGrafter"/>
</dbReference>
<evidence type="ECO:0000313" key="4">
    <source>
        <dbReference type="Proteomes" id="UP000054018"/>
    </source>
</evidence>
<dbReference type="EMBL" id="KN833724">
    <property type="protein sequence ID" value="KIK23625.1"/>
    <property type="molecule type" value="Genomic_DNA"/>
</dbReference>
<dbReference type="HOGENOM" id="CLU_416257_0_0_1"/>
<dbReference type="AlphaFoldDB" id="A0A0C9YFI1"/>
<dbReference type="SUPFAM" id="SSF82199">
    <property type="entry name" value="SET domain"/>
    <property type="match status" value="1"/>
</dbReference>